<keyword evidence="3" id="KW-1185">Reference proteome</keyword>
<dbReference type="AlphaFoldDB" id="G9EL70"/>
<dbReference type="InterPro" id="IPR046502">
    <property type="entry name" value="DUF6680"/>
</dbReference>
<dbReference type="OrthoDB" id="1493705at2"/>
<name>G9EL70_9GAMM</name>
<reference evidence="2 3" key="1">
    <citation type="journal article" date="2011" name="BMC Genomics">
        <title>Insight into cross-talk between intra-amoebal pathogens.</title>
        <authorList>
            <person name="Gimenez G."/>
            <person name="Bertelli C."/>
            <person name="Moliner C."/>
            <person name="Robert C."/>
            <person name="Raoult D."/>
            <person name="Fournier P.E."/>
            <person name="Greub G."/>
        </authorList>
    </citation>
    <scope>NUCLEOTIDE SEQUENCE [LARGE SCALE GENOMIC DNA]</scope>
    <source>
        <strain evidence="2 3">LLAP12</strain>
    </source>
</reference>
<feature type="domain" description="DUF6680" evidence="1">
    <location>
        <begin position="3"/>
        <end position="170"/>
    </location>
</feature>
<gene>
    <name evidence="2" type="ORF">LDG_6129</name>
</gene>
<sequence>MCDVFNILAILLSPLIALQVQKTLDNLSDKKRRKEDIFNTLMETRAQPLSFEHVCALNKIDVAFYKDKSIMQSWNNYRDHLNSFPKDAGEIEQKIWTNEILEKLVKMLFEMSKLLNYEFDEVLLKKGAYSPVAHGYLDSEQAIIRKGLVELFAFRKPLAVSLVNNPEKQHEEA</sequence>
<protein>
    <recommendedName>
        <fullName evidence="1">DUF6680 domain-containing protein</fullName>
    </recommendedName>
</protein>
<accession>G9EL70</accession>
<dbReference type="eggNOG" id="ENOG5032SS7">
    <property type="taxonomic scope" value="Bacteria"/>
</dbReference>
<dbReference type="HOGENOM" id="CLU_091260_1_0_6"/>
<evidence type="ECO:0000259" key="1">
    <source>
        <dbReference type="Pfam" id="PF20385"/>
    </source>
</evidence>
<dbReference type="InParanoid" id="G9EL70"/>
<dbReference type="STRING" id="658187.LDG_6129"/>
<organism evidence="2 3">
    <name type="scientific">Legionella drancourtii LLAP12</name>
    <dbReference type="NCBI Taxonomy" id="658187"/>
    <lineage>
        <taxon>Bacteria</taxon>
        <taxon>Pseudomonadati</taxon>
        <taxon>Pseudomonadota</taxon>
        <taxon>Gammaproteobacteria</taxon>
        <taxon>Legionellales</taxon>
        <taxon>Legionellaceae</taxon>
        <taxon>Legionella</taxon>
    </lineage>
</organism>
<evidence type="ECO:0000313" key="2">
    <source>
        <dbReference type="EMBL" id="EHL31959.1"/>
    </source>
</evidence>
<dbReference type="Proteomes" id="UP000002770">
    <property type="component" value="Unassembled WGS sequence"/>
</dbReference>
<dbReference type="Pfam" id="PF20385">
    <property type="entry name" value="DUF6680"/>
    <property type="match status" value="1"/>
</dbReference>
<evidence type="ECO:0000313" key="3">
    <source>
        <dbReference type="Proteomes" id="UP000002770"/>
    </source>
</evidence>
<proteinExistence type="predicted"/>
<dbReference type="RefSeq" id="WP_006870070.1">
    <property type="nucleotide sequence ID" value="NZ_JH413808.1"/>
</dbReference>
<dbReference type="EMBL" id="JH413808">
    <property type="protein sequence ID" value="EHL31959.1"/>
    <property type="molecule type" value="Genomic_DNA"/>
</dbReference>